<protein>
    <submittedName>
        <fullName evidence="1">Uncharacterized protein</fullName>
    </submittedName>
</protein>
<reference evidence="1 2" key="1">
    <citation type="submission" date="2019-04" db="EMBL/GenBank/DDBJ databases">
        <title>Fungal friends and foes A comparative genomics study of 23 Aspergillus species from section Flavi.</title>
        <authorList>
            <consortium name="DOE Joint Genome Institute"/>
            <person name="Kjaerbolling I."/>
            <person name="Vesth T.C."/>
            <person name="Frisvad J.C."/>
            <person name="Nybo J.L."/>
            <person name="Theobald S."/>
            <person name="Kildgaard S."/>
            <person name="Petersen T.I."/>
            <person name="Kuo A."/>
            <person name="Sato A."/>
            <person name="Lyhne E.K."/>
            <person name="Kogle M.E."/>
            <person name="Wiebenga A."/>
            <person name="Kun R.S."/>
            <person name="Lubbers R.J."/>
            <person name="Makela M.R."/>
            <person name="Barry K."/>
            <person name="Chovatia M."/>
            <person name="Clum A."/>
            <person name="Daum C."/>
            <person name="Haridas S."/>
            <person name="He G."/>
            <person name="LaButti K."/>
            <person name="Lipzen A."/>
            <person name="Mondo S."/>
            <person name="Pangilinan J."/>
            <person name="Riley R."/>
            <person name="Salamov A."/>
            <person name="Simmons B.A."/>
            <person name="Magnuson J.K."/>
            <person name="Henrissat B."/>
            <person name="Mortensen U.H."/>
            <person name="Larsen T.O."/>
            <person name="De vries R.P."/>
            <person name="Grigoriev I.V."/>
            <person name="Machida M."/>
            <person name="Baker S.E."/>
            <person name="Andersen M.R."/>
        </authorList>
    </citation>
    <scope>NUCLEOTIDE SEQUENCE [LARGE SCALE GENOMIC DNA]</scope>
    <source>
        <strain evidence="1 2">CBS 126849</strain>
    </source>
</reference>
<dbReference type="EMBL" id="ML733643">
    <property type="protein sequence ID" value="KAB8213300.1"/>
    <property type="molecule type" value="Genomic_DNA"/>
</dbReference>
<evidence type="ECO:0000313" key="2">
    <source>
        <dbReference type="Proteomes" id="UP000326799"/>
    </source>
</evidence>
<keyword evidence="2" id="KW-1185">Reference proteome</keyword>
<organism evidence="1 2">
    <name type="scientific">Aspergillus novoparasiticus</name>
    <dbReference type="NCBI Taxonomy" id="986946"/>
    <lineage>
        <taxon>Eukaryota</taxon>
        <taxon>Fungi</taxon>
        <taxon>Dikarya</taxon>
        <taxon>Ascomycota</taxon>
        <taxon>Pezizomycotina</taxon>
        <taxon>Eurotiomycetes</taxon>
        <taxon>Eurotiomycetidae</taxon>
        <taxon>Eurotiales</taxon>
        <taxon>Aspergillaceae</taxon>
        <taxon>Aspergillus</taxon>
        <taxon>Aspergillus subgen. Circumdati</taxon>
    </lineage>
</organism>
<gene>
    <name evidence="1" type="ORF">BDV33DRAFT_69506</name>
</gene>
<dbReference type="AlphaFoldDB" id="A0A5N6EA56"/>
<proteinExistence type="predicted"/>
<dbReference type="Proteomes" id="UP000326799">
    <property type="component" value="Unassembled WGS sequence"/>
</dbReference>
<name>A0A5N6EA56_9EURO</name>
<evidence type="ECO:0000313" key="1">
    <source>
        <dbReference type="EMBL" id="KAB8213300.1"/>
    </source>
</evidence>
<accession>A0A5N6EA56</accession>
<sequence>MSDRQARESFASILSYYRHNRGSLERVPNWVDSRESGSVVIGLLRDSAPTDEQVEKAKEELRALMAMEETRDAMTESERALLTAAASSSRAKRLQNKKDK</sequence>